<dbReference type="RefSeq" id="WP_221859313.1">
    <property type="nucleotide sequence ID" value="NZ_JAIKTU010000003.1"/>
</dbReference>
<protein>
    <submittedName>
        <fullName evidence="1">Ubiquitin</fullName>
    </submittedName>
</protein>
<keyword evidence="2" id="KW-1185">Reference proteome</keyword>
<gene>
    <name evidence="1" type="ORF">K5V21_03730</name>
</gene>
<organism evidence="1 2">
    <name type="scientific">Clostridium sardiniense</name>
    <name type="common">Clostridium absonum</name>
    <dbReference type="NCBI Taxonomy" id="29369"/>
    <lineage>
        <taxon>Bacteria</taxon>
        <taxon>Bacillati</taxon>
        <taxon>Bacillota</taxon>
        <taxon>Clostridia</taxon>
        <taxon>Eubacteriales</taxon>
        <taxon>Clostridiaceae</taxon>
        <taxon>Clostridium</taxon>
    </lineage>
</organism>
<dbReference type="EMBL" id="JAIKTU010000003">
    <property type="protein sequence ID" value="MBY0754561.1"/>
    <property type="molecule type" value="Genomic_DNA"/>
</dbReference>
<evidence type="ECO:0000313" key="2">
    <source>
        <dbReference type="Proteomes" id="UP001299068"/>
    </source>
</evidence>
<comment type="caution">
    <text evidence="1">The sequence shown here is derived from an EMBL/GenBank/DDBJ whole genome shotgun (WGS) entry which is preliminary data.</text>
</comment>
<sequence>MSKLIKTTDANIEVNTSEIKVVEIENYSFEMDDRYPWISIYFLGDECKTFVTEIDGKEVEGVISIEELKIVALNWFFNNVEIVKEIDTSNNEVN</sequence>
<evidence type="ECO:0000313" key="1">
    <source>
        <dbReference type="EMBL" id="MBY0754561.1"/>
    </source>
</evidence>
<proteinExistence type="predicted"/>
<name>A0ABS7KUS1_CLOSR</name>
<dbReference type="Proteomes" id="UP001299068">
    <property type="component" value="Unassembled WGS sequence"/>
</dbReference>
<reference evidence="1 2" key="1">
    <citation type="journal article" date="2021" name="Cell Host Microbe">
        <title>in vivo commensal control of Clostridioides difficile virulence.</title>
        <authorList>
            <person name="Girinathan B.P."/>
            <person name="Dibenedetto N."/>
            <person name="Worley J.N."/>
            <person name="Peltier J."/>
            <person name="Arrieta-Ortiz M.L."/>
            <person name="Rupa Christinal Immanuel S."/>
            <person name="Lavin R."/>
            <person name="Delaney M.L."/>
            <person name="Cummins C."/>
            <person name="Hoffmann M."/>
            <person name="Luo Y."/>
            <person name="Gonzalez-Escalona N."/>
            <person name="Allard M."/>
            <person name="Onderdonk A.B."/>
            <person name="Gerber G.K."/>
            <person name="Sonenshein A.L."/>
            <person name="Baliga N."/>
            <person name="Dupuy B."/>
            <person name="Bry L."/>
        </authorList>
    </citation>
    <scope>NUCLEOTIDE SEQUENCE [LARGE SCALE GENOMIC DNA]</scope>
    <source>
        <strain evidence="1 2">DSM 599</strain>
    </source>
</reference>
<accession>A0ABS7KUS1</accession>